<comment type="caution">
    <text evidence="8">The sequence shown here is derived from an EMBL/GenBank/DDBJ whole genome shotgun (WGS) entry which is preliminary data.</text>
</comment>
<dbReference type="InterPro" id="IPR029018">
    <property type="entry name" value="Hex-like_dom2"/>
</dbReference>
<dbReference type="EC" id="3.2.1.52" evidence="3"/>
<keyword evidence="4" id="KW-0378">Hydrolase</keyword>
<evidence type="ECO:0000256" key="4">
    <source>
        <dbReference type="ARBA" id="ARBA00022801"/>
    </source>
</evidence>
<dbReference type="SUPFAM" id="SSF55545">
    <property type="entry name" value="beta-N-acetylhexosaminidase-like domain"/>
    <property type="match status" value="1"/>
</dbReference>
<accession>A0ABS7ETB8</accession>
<dbReference type="EMBL" id="JAHZSV010000015">
    <property type="protein sequence ID" value="MBW8200620.1"/>
    <property type="molecule type" value="Genomic_DNA"/>
</dbReference>
<dbReference type="Pfam" id="PF02838">
    <property type="entry name" value="Glyco_hydro_20b"/>
    <property type="match status" value="1"/>
</dbReference>
<dbReference type="RefSeq" id="WP_220114101.1">
    <property type="nucleotide sequence ID" value="NZ_JAHZSV010000015.1"/>
</dbReference>
<protein>
    <recommendedName>
        <fullName evidence="3">beta-N-acetylhexosaminidase</fullName>
        <ecNumber evidence="3">3.2.1.52</ecNumber>
    </recommendedName>
</protein>
<dbReference type="Proteomes" id="UP001196136">
    <property type="component" value="Unassembled WGS sequence"/>
</dbReference>
<organism evidence="8 9">
    <name type="scientific">Flagellimonas abyssi</name>
    <dbReference type="NCBI Taxonomy" id="2864871"/>
    <lineage>
        <taxon>Bacteria</taxon>
        <taxon>Pseudomonadati</taxon>
        <taxon>Bacteroidota</taxon>
        <taxon>Flavobacteriia</taxon>
        <taxon>Flavobacteriales</taxon>
        <taxon>Flavobacteriaceae</taxon>
        <taxon>Flagellimonas</taxon>
    </lineage>
</organism>
<dbReference type="SUPFAM" id="SSF51445">
    <property type="entry name" value="(Trans)glycosidases"/>
    <property type="match status" value="1"/>
</dbReference>
<keyword evidence="5" id="KW-0326">Glycosidase</keyword>
<gene>
    <name evidence="8" type="ORF">K1F36_12350</name>
</gene>
<dbReference type="InterPro" id="IPR015882">
    <property type="entry name" value="HEX_bac_N"/>
</dbReference>
<evidence type="ECO:0000256" key="5">
    <source>
        <dbReference type="ARBA" id="ARBA00023295"/>
    </source>
</evidence>
<dbReference type="Gene3D" id="3.30.379.10">
    <property type="entry name" value="Chitobiase/beta-hexosaminidase domain 2-like"/>
    <property type="match status" value="1"/>
</dbReference>
<evidence type="ECO:0000313" key="9">
    <source>
        <dbReference type="Proteomes" id="UP001196136"/>
    </source>
</evidence>
<dbReference type="InterPro" id="IPR015883">
    <property type="entry name" value="Glyco_hydro_20_cat"/>
</dbReference>
<keyword evidence="9" id="KW-1185">Reference proteome</keyword>
<dbReference type="InterPro" id="IPR025705">
    <property type="entry name" value="Beta_hexosaminidase_sua/sub"/>
</dbReference>
<reference evidence="8 9" key="1">
    <citation type="submission" date="2021-08" db="EMBL/GenBank/DDBJ databases">
        <title>Muricauda profundi sp. nov., a marine bacterium isolated from deep seawater of the Mariana Trench.</title>
        <authorList>
            <person name="Wei Y."/>
        </authorList>
    </citation>
    <scope>NUCLEOTIDE SEQUENCE [LARGE SCALE GENOMIC DNA]</scope>
    <source>
        <strain evidence="8 9">W52</strain>
    </source>
</reference>
<comment type="catalytic activity">
    <reaction evidence="1">
        <text>Hydrolysis of terminal non-reducing N-acetyl-D-hexosamine residues in N-acetyl-beta-D-hexosaminides.</text>
        <dbReference type="EC" id="3.2.1.52"/>
    </reaction>
</comment>
<evidence type="ECO:0000256" key="1">
    <source>
        <dbReference type="ARBA" id="ARBA00001231"/>
    </source>
</evidence>
<dbReference type="Pfam" id="PF00728">
    <property type="entry name" value="Glyco_hydro_20"/>
    <property type="match status" value="1"/>
</dbReference>
<evidence type="ECO:0000259" key="6">
    <source>
        <dbReference type="Pfam" id="PF00728"/>
    </source>
</evidence>
<evidence type="ECO:0000256" key="3">
    <source>
        <dbReference type="ARBA" id="ARBA00012663"/>
    </source>
</evidence>
<comment type="similarity">
    <text evidence="2">Belongs to the glycosyl hydrolase 20 family.</text>
</comment>
<dbReference type="Gene3D" id="3.20.20.80">
    <property type="entry name" value="Glycosidases"/>
    <property type="match status" value="1"/>
</dbReference>
<evidence type="ECO:0000256" key="2">
    <source>
        <dbReference type="ARBA" id="ARBA00006285"/>
    </source>
</evidence>
<evidence type="ECO:0000259" key="7">
    <source>
        <dbReference type="Pfam" id="PF02838"/>
    </source>
</evidence>
<name>A0ABS7ETB8_9FLAO</name>
<feature type="domain" description="Beta-hexosaminidase bacterial type N-terminal" evidence="7">
    <location>
        <begin position="42"/>
        <end position="157"/>
    </location>
</feature>
<sequence>MKALLIYPIQLLTKLQLAVCGIGIIFATTAEALAQRGQEKAYPIIPVPKHIEYGNGTVDFDGFHIQSNDFSTETSRLLHDFLEGKGIPDRKRGLVVKLQRDISIEPNDESYELKIDSAVTISTGSQQGIYYAIATLKQLFRKVGGNGRFRMVEIKDWPSFRIRGFMHDTGRNFQSVAQLKEQIEVLSNYKYNIFHWHLTDNPGWRLESRKYPQLQSDKAFSRDVGQYYTQEDFKEILAFCKARNITVVPEFDIPGHTEAFRRAFGFDKMNHPQVLSILLDLFDELMSLADANEMPYIHMGTDEVRNRAEEVPKEFIETIALHIQENNRKVITWKEGIELNNDIVTIQQLWAQHPPSKGKQFIDSRANYINHLDPFAGMVRLFFQQPGRQKEGDDLALGGILCAWPDNDVNEERDILRQNPIYPSILFYSDAIWNGRPQYDERFWSTLPDAGSEGYNTFQELEEKVVRHRDLFFANKEFPYVSQSRIPWQLIGPFDHGGDFSKSFPVEKEIKKSYITDAGVLSWKGPYYGGTIHLKHFFGFPSITDAKRGTFYATTQVYSPEDRIQDFWVGFHGWSRSGGRRGGPFPQLGQWHHTQPKIWVNGSIIAPPEWKQPGIRADSEEIPFLDEDYFYREPTKIPLKKGWNDVVLKVPFGEPSWKWMFTCIPIKRTAEGIREAKGLKYRTAIKMEQYDD</sequence>
<dbReference type="PANTHER" id="PTHR22600:SF57">
    <property type="entry name" value="BETA-N-ACETYLHEXOSAMINIDASE"/>
    <property type="match status" value="1"/>
</dbReference>
<dbReference type="PANTHER" id="PTHR22600">
    <property type="entry name" value="BETA-HEXOSAMINIDASE"/>
    <property type="match status" value="1"/>
</dbReference>
<proteinExistence type="inferred from homology"/>
<dbReference type="InterPro" id="IPR017853">
    <property type="entry name" value="GH"/>
</dbReference>
<dbReference type="PRINTS" id="PR00738">
    <property type="entry name" value="GLHYDRLASE20"/>
</dbReference>
<evidence type="ECO:0000313" key="8">
    <source>
        <dbReference type="EMBL" id="MBW8200620.1"/>
    </source>
</evidence>
<feature type="domain" description="Glycoside hydrolase family 20 catalytic" evidence="6">
    <location>
        <begin position="160"/>
        <end position="261"/>
    </location>
</feature>